<keyword evidence="3" id="KW-1185">Reference proteome</keyword>
<name>A0A5B0NBX3_PUCGR</name>
<sequence>MAFANFHAHYGLLGRAEFRRNRAVTISDGVPESGCSGIGRTGKVNNSDPSDSCGSAPSPYDELQTSHLGEVSGYIISEFSEENNEMFCYKSHDWAVVKP</sequence>
<accession>A0A5B0NBX3</accession>
<organism evidence="2 3">
    <name type="scientific">Puccinia graminis f. sp. tritici</name>
    <dbReference type="NCBI Taxonomy" id="56615"/>
    <lineage>
        <taxon>Eukaryota</taxon>
        <taxon>Fungi</taxon>
        <taxon>Dikarya</taxon>
        <taxon>Basidiomycota</taxon>
        <taxon>Pucciniomycotina</taxon>
        <taxon>Pucciniomycetes</taxon>
        <taxon>Pucciniales</taxon>
        <taxon>Pucciniaceae</taxon>
        <taxon>Puccinia</taxon>
    </lineage>
</organism>
<comment type="caution">
    <text evidence="2">The sequence shown here is derived from an EMBL/GenBank/DDBJ whole genome shotgun (WGS) entry which is preliminary data.</text>
</comment>
<dbReference type="EMBL" id="VSWC01000105">
    <property type="protein sequence ID" value="KAA1086815.1"/>
    <property type="molecule type" value="Genomic_DNA"/>
</dbReference>
<evidence type="ECO:0000313" key="3">
    <source>
        <dbReference type="Proteomes" id="UP000324748"/>
    </source>
</evidence>
<gene>
    <name evidence="2" type="ORF">PGT21_012656</name>
</gene>
<feature type="region of interest" description="Disordered" evidence="1">
    <location>
        <begin position="33"/>
        <end position="59"/>
    </location>
</feature>
<feature type="compositionally biased region" description="Polar residues" evidence="1">
    <location>
        <begin position="43"/>
        <end position="55"/>
    </location>
</feature>
<evidence type="ECO:0000256" key="1">
    <source>
        <dbReference type="SAM" id="MobiDB-lite"/>
    </source>
</evidence>
<dbReference type="Proteomes" id="UP000324748">
    <property type="component" value="Unassembled WGS sequence"/>
</dbReference>
<proteinExistence type="predicted"/>
<dbReference type="AlphaFoldDB" id="A0A5B0NBX3"/>
<reference evidence="2 3" key="1">
    <citation type="submission" date="2019-05" db="EMBL/GenBank/DDBJ databases">
        <title>Emergence of the Ug99 lineage of the wheat stem rust pathogen through somatic hybridization.</title>
        <authorList>
            <person name="Li F."/>
            <person name="Upadhyaya N.M."/>
            <person name="Sperschneider J."/>
            <person name="Matny O."/>
            <person name="Nguyen-Phuc H."/>
            <person name="Mago R."/>
            <person name="Raley C."/>
            <person name="Miller M.E."/>
            <person name="Silverstein K.A.T."/>
            <person name="Henningsen E."/>
            <person name="Hirsch C.D."/>
            <person name="Visser B."/>
            <person name="Pretorius Z.A."/>
            <person name="Steffenson B.J."/>
            <person name="Schwessinger B."/>
            <person name="Dodds P.N."/>
            <person name="Figueroa M."/>
        </authorList>
    </citation>
    <scope>NUCLEOTIDE SEQUENCE [LARGE SCALE GENOMIC DNA]</scope>
    <source>
        <strain evidence="2">21-0</strain>
    </source>
</reference>
<evidence type="ECO:0000313" key="2">
    <source>
        <dbReference type="EMBL" id="KAA1086815.1"/>
    </source>
</evidence>
<protein>
    <submittedName>
        <fullName evidence="2">Uncharacterized protein</fullName>
    </submittedName>
</protein>